<sequence length="169" mass="19740">MEKEELKNEVQNIMQSELYRKANKAFEEYVDKTGISPRYLNQSAPILVANDTLNDAVDDFMKQVDPVQDTLREQIQDYLNEEYPIGYLSSEIDRRQNEEEIRSEMTDELLLLLDNTLPYAAADTEALAPYWGRGIAKIHSLSEFAKYLNEDRIDSFVEKYCPDWKEVTQ</sequence>
<protein>
    <submittedName>
        <fullName evidence="1">Uncharacterized protein</fullName>
    </submittedName>
</protein>
<dbReference type="Proteomes" id="UP000464749">
    <property type="component" value="Plasmid unnamed1"/>
</dbReference>
<proteinExistence type="predicted"/>
<dbReference type="EMBL" id="CP040855">
    <property type="protein sequence ID" value="QIA88498.1"/>
    <property type="molecule type" value="Genomic_DNA"/>
</dbReference>
<gene>
    <name evidence="1" type="ORF">FEE39_09630</name>
</gene>
<dbReference type="RefSeq" id="WP_163588857.1">
    <property type="nucleotide sequence ID" value="NZ_CP040855.1"/>
</dbReference>
<reference evidence="1 2" key="1">
    <citation type="submission" date="2019-06" db="EMBL/GenBank/DDBJ databases">
        <title>Whole genome sequencing of Lactobacillus johnsonii strain G2A.</title>
        <authorList>
            <person name="Conlan S."/>
            <person name="Thomas P.J."/>
            <person name="Mullikin J."/>
            <person name="Singer J."/>
            <person name="Weaver C."/>
            <person name="Segre J.A."/>
        </authorList>
    </citation>
    <scope>NUCLEOTIDE SEQUENCE [LARGE SCALE GENOMIC DNA]</scope>
    <source>
        <strain evidence="1 2">G2A</strain>
        <plasmid evidence="1 2">unnamed1</plasmid>
    </source>
</reference>
<evidence type="ECO:0000313" key="1">
    <source>
        <dbReference type="EMBL" id="QIA88498.1"/>
    </source>
</evidence>
<name>A0A9X7TAW2_LACJH</name>
<dbReference type="AlphaFoldDB" id="A0A9X7TAW2"/>
<geneLocation type="plasmid" evidence="1 2">
    <name>unnamed1</name>
</geneLocation>
<accession>A0A9X7TAW2</accession>
<evidence type="ECO:0000313" key="2">
    <source>
        <dbReference type="Proteomes" id="UP000464749"/>
    </source>
</evidence>
<keyword evidence="1" id="KW-0614">Plasmid</keyword>
<organism evidence="1 2">
    <name type="scientific">Lactobacillus johnsonii</name>
    <dbReference type="NCBI Taxonomy" id="33959"/>
    <lineage>
        <taxon>Bacteria</taxon>
        <taxon>Bacillati</taxon>
        <taxon>Bacillota</taxon>
        <taxon>Bacilli</taxon>
        <taxon>Lactobacillales</taxon>
        <taxon>Lactobacillaceae</taxon>
        <taxon>Lactobacillus</taxon>
    </lineage>
</organism>